<organism evidence="5 6">
    <name type="scientific">Auraticoccus monumenti</name>
    <dbReference type="NCBI Taxonomy" id="675864"/>
    <lineage>
        <taxon>Bacteria</taxon>
        <taxon>Bacillati</taxon>
        <taxon>Actinomycetota</taxon>
        <taxon>Actinomycetes</taxon>
        <taxon>Propionibacteriales</taxon>
        <taxon>Propionibacteriaceae</taxon>
        <taxon>Auraticoccus</taxon>
    </lineage>
</organism>
<feature type="domain" description="HTH luxR-type" evidence="4">
    <location>
        <begin position="441"/>
        <end position="506"/>
    </location>
</feature>
<dbReference type="Pfam" id="PF00196">
    <property type="entry name" value="GerE"/>
    <property type="match status" value="1"/>
</dbReference>
<evidence type="ECO:0000313" key="6">
    <source>
        <dbReference type="Proteomes" id="UP000198546"/>
    </source>
</evidence>
<dbReference type="PRINTS" id="PR00038">
    <property type="entry name" value="HTHLUXR"/>
</dbReference>
<dbReference type="OrthoDB" id="3733410at2"/>
<protein>
    <submittedName>
        <fullName evidence="5">Regulatory protein, luxR family</fullName>
    </submittedName>
</protein>
<keyword evidence="1" id="KW-0805">Transcription regulation</keyword>
<accession>A0A1G6U2N6</accession>
<dbReference type="RefSeq" id="WP_090590818.1">
    <property type="nucleotide sequence ID" value="NZ_LT629688.1"/>
</dbReference>
<evidence type="ECO:0000313" key="5">
    <source>
        <dbReference type="EMBL" id="SDD35609.1"/>
    </source>
</evidence>
<dbReference type="Proteomes" id="UP000198546">
    <property type="component" value="Chromosome i"/>
</dbReference>
<dbReference type="STRING" id="675864.SAMN04489747_0777"/>
<dbReference type="InterPro" id="IPR016032">
    <property type="entry name" value="Sig_transdc_resp-reg_C-effctor"/>
</dbReference>
<keyword evidence="3" id="KW-0804">Transcription</keyword>
<evidence type="ECO:0000256" key="1">
    <source>
        <dbReference type="ARBA" id="ARBA00023015"/>
    </source>
</evidence>
<dbReference type="InterPro" id="IPR000792">
    <property type="entry name" value="Tscrpt_reg_LuxR_C"/>
</dbReference>
<dbReference type="Gene3D" id="1.10.10.10">
    <property type="entry name" value="Winged helix-like DNA-binding domain superfamily/Winged helix DNA-binding domain"/>
    <property type="match status" value="1"/>
</dbReference>
<gene>
    <name evidence="5" type="ORF">SAMN04489747_0777</name>
</gene>
<dbReference type="GO" id="GO:0006355">
    <property type="term" value="P:regulation of DNA-templated transcription"/>
    <property type="evidence" value="ECO:0007669"/>
    <property type="project" value="InterPro"/>
</dbReference>
<dbReference type="PROSITE" id="PS00622">
    <property type="entry name" value="HTH_LUXR_1"/>
    <property type="match status" value="1"/>
</dbReference>
<dbReference type="GO" id="GO:0003677">
    <property type="term" value="F:DNA binding"/>
    <property type="evidence" value="ECO:0007669"/>
    <property type="project" value="UniProtKB-KW"/>
</dbReference>
<dbReference type="PANTHER" id="PTHR44688">
    <property type="entry name" value="DNA-BINDING TRANSCRIPTIONAL ACTIVATOR DEVR_DOSR"/>
    <property type="match status" value="1"/>
</dbReference>
<dbReference type="InterPro" id="IPR036388">
    <property type="entry name" value="WH-like_DNA-bd_sf"/>
</dbReference>
<sequence length="523" mass="57561">MNAERIVPELRTALARGDHPAVADVVERHWLYVLRTDPPLLGQAIALLPPELTRPPHHLIREILHPRTLPEAADGSDPVVHALASLPSDDPELEVASGLALLQTLRRQGRFQQAHALAIRLVGSASQLPATEANSHVSSLFLAAGDLSLLRADFAEAERWFEAAYRRPSPFPNHAADAAGRMALACALRGETARTEGWLQRAQTADAAAEPWPLRAAERLPQHCARAMLALDRLDWATYHRADDLIETERIDQDEIWTYVLHHRSLAAAVRGNQRAVLEEVVDYRNRNPQYWDEPTLGTLLVDTIETALLLTVGRRQAALQRLDATHPSRMHPASRAHLLLAGGRVEEAAALSDPERWPPGTTRRQQVLMLVAHAGAQYRMGRRGAAVAAMRQALNLTGNRREAWLYNFSTMDRAALADLVPDVTDLEHVLEALEELAPVPLQAAVSLTPRETLVLQHLARGLSVQQISELLFVSASTVKNQRKSLYRKLGASSRATAVHAATQMGLLRRSRGSRRGSGAEAG</sequence>
<dbReference type="PANTHER" id="PTHR44688:SF16">
    <property type="entry name" value="DNA-BINDING TRANSCRIPTIONAL ACTIVATOR DEVR_DOSR"/>
    <property type="match status" value="1"/>
</dbReference>
<evidence type="ECO:0000259" key="4">
    <source>
        <dbReference type="PROSITE" id="PS50043"/>
    </source>
</evidence>
<dbReference type="SMART" id="SM00421">
    <property type="entry name" value="HTH_LUXR"/>
    <property type="match status" value="1"/>
</dbReference>
<evidence type="ECO:0000256" key="3">
    <source>
        <dbReference type="ARBA" id="ARBA00023163"/>
    </source>
</evidence>
<dbReference type="SUPFAM" id="SSF46894">
    <property type="entry name" value="C-terminal effector domain of the bipartite response regulators"/>
    <property type="match status" value="1"/>
</dbReference>
<keyword evidence="2" id="KW-0238">DNA-binding</keyword>
<dbReference type="EMBL" id="LT629688">
    <property type="protein sequence ID" value="SDD35609.1"/>
    <property type="molecule type" value="Genomic_DNA"/>
</dbReference>
<keyword evidence="6" id="KW-1185">Reference proteome</keyword>
<dbReference type="CDD" id="cd06170">
    <property type="entry name" value="LuxR_C_like"/>
    <property type="match status" value="1"/>
</dbReference>
<dbReference type="PROSITE" id="PS50043">
    <property type="entry name" value="HTH_LUXR_2"/>
    <property type="match status" value="1"/>
</dbReference>
<reference evidence="5 6" key="1">
    <citation type="submission" date="2016-10" db="EMBL/GenBank/DDBJ databases">
        <authorList>
            <person name="de Groot N.N."/>
        </authorList>
    </citation>
    <scope>NUCLEOTIDE SEQUENCE [LARGE SCALE GENOMIC DNA]</scope>
    <source>
        <strain evidence="5 6">MON 2.2</strain>
    </source>
</reference>
<name>A0A1G6U2N6_9ACTN</name>
<evidence type="ECO:0000256" key="2">
    <source>
        <dbReference type="ARBA" id="ARBA00023125"/>
    </source>
</evidence>
<proteinExistence type="predicted"/>
<dbReference type="AlphaFoldDB" id="A0A1G6U2N6"/>